<evidence type="ECO:0000313" key="1">
    <source>
        <dbReference type="EMBL" id="EJK70743.1"/>
    </source>
</evidence>
<keyword evidence="2" id="KW-1185">Reference proteome</keyword>
<gene>
    <name evidence="1" type="ORF">THAOC_07871</name>
</gene>
<comment type="caution">
    <text evidence="1">The sequence shown here is derived from an EMBL/GenBank/DDBJ whole genome shotgun (WGS) entry which is preliminary data.</text>
</comment>
<accession>K0SWI1</accession>
<sequence>MSTNLHLNYHRSTSIAAISWTEIDNKADLEQWLLKRNKKHLEQVYDEERPLTREPLRSLLGESGTTDSLMKILDNDFNLDAGDYDPLIRTWLEWLVTSPSNNS</sequence>
<reference evidence="1 2" key="1">
    <citation type="journal article" date="2012" name="Genome Biol.">
        <title>Genome and low-iron response of an oceanic diatom adapted to chronic iron limitation.</title>
        <authorList>
            <person name="Lommer M."/>
            <person name="Specht M."/>
            <person name="Roy A.S."/>
            <person name="Kraemer L."/>
            <person name="Andreson R."/>
            <person name="Gutowska M.A."/>
            <person name="Wolf J."/>
            <person name="Bergner S.V."/>
            <person name="Schilhabel M.B."/>
            <person name="Klostermeier U.C."/>
            <person name="Beiko R.G."/>
            <person name="Rosenstiel P."/>
            <person name="Hippler M."/>
            <person name="Laroche J."/>
        </authorList>
    </citation>
    <scope>NUCLEOTIDE SEQUENCE [LARGE SCALE GENOMIC DNA]</scope>
    <source>
        <strain evidence="1 2">CCMP1005</strain>
    </source>
</reference>
<dbReference type="OrthoDB" id="10604409at2759"/>
<name>K0SWI1_THAOC</name>
<protein>
    <submittedName>
        <fullName evidence="1">Uncharacterized protein</fullName>
    </submittedName>
</protein>
<dbReference type="EMBL" id="AGNL01008104">
    <property type="protein sequence ID" value="EJK70743.1"/>
    <property type="molecule type" value="Genomic_DNA"/>
</dbReference>
<proteinExistence type="predicted"/>
<feature type="non-terminal residue" evidence="1">
    <location>
        <position position="103"/>
    </location>
</feature>
<dbReference type="AlphaFoldDB" id="K0SWI1"/>
<dbReference type="Proteomes" id="UP000266841">
    <property type="component" value="Unassembled WGS sequence"/>
</dbReference>
<evidence type="ECO:0000313" key="2">
    <source>
        <dbReference type="Proteomes" id="UP000266841"/>
    </source>
</evidence>
<organism evidence="1 2">
    <name type="scientific">Thalassiosira oceanica</name>
    <name type="common">Marine diatom</name>
    <dbReference type="NCBI Taxonomy" id="159749"/>
    <lineage>
        <taxon>Eukaryota</taxon>
        <taxon>Sar</taxon>
        <taxon>Stramenopiles</taxon>
        <taxon>Ochrophyta</taxon>
        <taxon>Bacillariophyta</taxon>
        <taxon>Coscinodiscophyceae</taxon>
        <taxon>Thalassiosirophycidae</taxon>
        <taxon>Thalassiosirales</taxon>
        <taxon>Thalassiosiraceae</taxon>
        <taxon>Thalassiosira</taxon>
    </lineage>
</organism>